<organism evidence="1 2">
    <name type="scientific">Prevotella lacticifex</name>
    <dbReference type="NCBI Taxonomy" id="2854755"/>
    <lineage>
        <taxon>Bacteria</taxon>
        <taxon>Pseudomonadati</taxon>
        <taxon>Bacteroidota</taxon>
        <taxon>Bacteroidia</taxon>
        <taxon>Bacteroidales</taxon>
        <taxon>Prevotellaceae</taxon>
        <taxon>Prevotella</taxon>
    </lineage>
</organism>
<evidence type="ECO:0000313" key="1">
    <source>
        <dbReference type="EMBL" id="GJG58253.1"/>
    </source>
</evidence>
<dbReference type="EMBL" id="BPUB01000001">
    <property type="protein sequence ID" value="GJG58253.1"/>
    <property type="molecule type" value="Genomic_DNA"/>
</dbReference>
<sequence>MLANYRWRHKFLIPFYKGKGGGGRSDKHERAVVFMALNETTFSGGLSDRLRGIVSVYAECKRQGRPFRIVFEPLHLEDYLAPNEYDWRIWEDEIDWDLAKSYPCVLLTYHNDPHNSWQHFVQSSVLRSYFRKHCHQLHVFTNMIPSDEEYQTLFHELFRPTDDLQQLIGYHLEKLGGKGNYISCTFRFRQLLGDFKEGGDTLPVEQREAYIERCIETVKKLHKQYGDKNILVTADSSTFLSELKEKSLPYVYVMPGKVVHLGFTADASKAVYMKSFLDMYMLSFSGTVYQATDKLLMRSTFPQRSALLGGAPYREIKVSTLS</sequence>
<protein>
    <submittedName>
        <fullName evidence="1">Uncharacterized protein</fullName>
    </submittedName>
</protein>
<reference evidence="1" key="1">
    <citation type="journal article" date="2022" name="Int. J. Syst. Evol. Microbiol.">
        <title>Prevotella lacticifex sp. nov., isolated from the rumen of cows.</title>
        <authorList>
            <person name="Shinkai T."/>
            <person name="Ikeyama N."/>
            <person name="Kumagai M."/>
            <person name="Ohmori H."/>
            <person name="Sakamoto M."/>
            <person name="Ohkuma M."/>
            <person name="Mitsumori M."/>
        </authorList>
    </citation>
    <scope>NUCLEOTIDE SEQUENCE</scope>
    <source>
        <strain evidence="1">R5076</strain>
    </source>
</reference>
<comment type="caution">
    <text evidence="1">The sequence shown here is derived from an EMBL/GenBank/DDBJ whole genome shotgun (WGS) entry which is preliminary data.</text>
</comment>
<gene>
    <name evidence="1" type="ORF">PRLR5076_11040</name>
</gene>
<accession>A0A9R1C925</accession>
<proteinExistence type="predicted"/>
<dbReference type="AlphaFoldDB" id="A0A9R1C925"/>
<name>A0A9R1C925_9BACT</name>
<dbReference type="Proteomes" id="UP000825483">
    <property type="component" value="Unassembled WGS sequence"/>
</dbReference>
<evidence type="ECO:0000313" key="2">
    <source>
        <dbReference type="Proteomes" id="UP000825483"/>
    </source>
</evidence>
<keyword evidence="2" id="KW-1185">Reference proteome</keyword>